<organism evidence="6 7">
    <name type="scientific">Oxobacter pfennigii</name>
    <dbReference type="NCBI Taxonomy" id="36849"/>
    <lineage>
        <taxon>Bacteria</taxon>
        <taxon>Bacillati</taxon>
        <taxon>Bacillota</taxon>
        <taxon>Clostridia</taxon>
        <taxon>Eubacteriales</taxon>
        <taxon>Clostridiaceae</taxon>
        <taxon>Oxobacter</taxon>
    </lineage>
</organism>
<dbReference type="InterPro" id="IPR003593">
    <property type="entry name" value="AAA+_ATPase"/>
</dbReference>
<dbReference type="InterPro" id="IPR017871">
    <property type="entry name" value="ABC_transporter-like_CS"/>
</dbReference>
<comment type="caution">
    <text evidence="6">The sequence shown here is derived from an EMBL/GenBank/DDBJ whole genome shotgun (WGS) entry which is preliminary data.</text>
</comment>
<dbReference type="FunFam" id="3.40.50.300:FF:000425">
    <property type="entry name" value="Probable ABC transporter, ATP-binding subunit"/>
    <property type="match status" value="1"/>
</dbReference>
<evidence type="ECO:0000256" key="2">
    <source>
        <dbReference type="ARBA" id="ARBA00022741"/>
    </source>
</evidence>
<keyword evidence="1" id="KW-0813">Transport</keyword>
<keyword evidence="7" id="KW-1185">Reference proteome</keyword>
<dbReference type="SUPFAM" id="SSF52540">
    <property type="entry name" value="P-loop containing nucleoside triphosphate hydrolases"/>
    <property type="match status" value="1"/>
</dbReference>
<dbReference type="GO" id="GO:0005524">
    <property type="term" value="F:ATP binding"/>
    <property type="evidence" value="ECO:0007669"/>
    <property type="project" value="UniProtKB-KW"/>
</dbReference>
<proteinExistence type="predicted"/>
<keyword evidence="6" id="KW-0378">Hydrolase</keyword>
<dbReference type="OrthoDB" id="9801958at2"/>
<evidence type="ECO:0000313" key="7">
    <source>
        <dbReference type="Proteomes" id="UP000050326"/>
    </source>
</evidence>
<dbReference type="Pfam" id="PF00005">
    <property type="entry name" value="ABC_tran"/>
    <property type="match status" value="1"/>
</dbReference>
<name>A0A0P8WRV9_9CLOT</name>
<dbReference type="InterPro" id="IPR027417">
    <property type="entry name" value="P-loop_NTPase"/>
</dbReference>
<evidence type="ECO:0000256" key="3">
    <source>
        <dbReference type="ARBA" id="ARBA00022840"/>
    </source>
</evidence>
<dbReference type="EMBL" id="LKET01000026">
    <property type="protein sequence ID" value="KPU45319.1"/>
    <property type="molecule type" value="Genomic_DNA"/>
</dbReference>
<feature type="domain" description="ABC transporter" evidence="5">
    <location>
        <begin position="12"/>
        <end position="242"/>
    </location>
</feature>
<keyword evidence="3 6" id="KW-0067">ATP-binding</keyword>
<dbReference type="GO" id="GO:0015418">
    <property type="term" value="F:ABC-type quaternary ammonium compound transporting activity"/>
    <property type="evidence" value="ECO:0007669"/>
    <property type="project" value="UniProtKB-EC"/>
</dbReference>
<gene>
    <name evidence="6" type="primary">cmpD_1</name>
    <name evidence="6" type="ORF">OXPF_12120</name>
</gene>
<dbReference type="SMART" id="SM00382">
    <property type="entry name" value="AAA"/>
    <property type="match status" value="1"/>
</dbReference>
<keyword evidence="2" id="KW-0547">Nucleotide-binding</keyword>
<dbReference type="InterPro" id="IPR003439">
    <property type="entry name" value="ABC_transporter-like_ATP-bd"/>
</dbReference>
<evidence type="ECO:0000313" key="6">
    <source>
        <dbReference type="EMBL" id="KPU45319.1"/>
    </source>
</evidence>
<accession>A0A0P8WRV9</accession>
<dbReference type="GO" id="GO:0016887">
    <property type="term" value="F:ATP hydrolysis activity"/>
    <property type="evidence" value="ECO:0007669"/>
    <property type="project" value="InterPro"/>
</dbReference>
<evidence type="ECO:0000256" key="4">
    <source>
        <dbReference type="ARBA" id="ARBA00066388"/>
    </source>
</evidence>
<sequence>MNIIVEKTPAKLKIENLTKSYETVNILNNISLNVNEGEFVCILGPSGCGKSTFLRLIAGFEKPDSGHIYFDGEKIRGPGRERIMVFQDFDQLFPWKTVLQNIIFPMKINAKNKKDDALRETAMKLINSVNLNGYEDYFPHQLSGGMKQRAALARALASDSKMLLLDEPFGSLDAQTKEILQQTIYKIWQETKITMLFVTHDIQEAIILSSRIIIMDGNRRCIKKILTNSLDWPRTPSCAGFGSLWQDVYSLIKA</sequence>
<dbReference type="PANTHER" id="PTHR42788">
    <property type="entry name" value="TAURINE IMPORT ATP-BINDING PROTEIN-RELATED"/>
    <property type="match status" value="1"/>
</dbReference>
<dbReference type="CDD" id="cd03293">
    <property type="entry name" value="ABC_NrtD_SsuB_transporters"/>
    <property type="match status" value="1"/>
</dbReference>
<dbReference type="RefSeq" id="WP_152967707.1">
    <property type="nucleotide sequence ID" value="NZ_LKET01000026.1"/>
</dbReference>
<dbReference type="EC" id="7.6.2.9" evidence="4"/>
<dbReference type="InterPro" id="IPR050166">
    <property type="entry name" value="ABC_transporter_ATP-bind"/>
</dbReference>
<evidence type="ECO:0000259" key="5">
    <source>
        <dbReference type="PROSITE" id="PS50893"/>
    </source>
</evidence>
<dbReference type="PROSITE" id="PS50893">
    <property type="entry name" value="ABC_TRANSPORTER_2"/>
    <property type="match status" value="1"/>
</dbReference>
<protein>
    <recommendedName>
        <fullName evidence="4">ABC-type quaternary amine transporter</fullName>
        <ecNumber evidence="4">7.6.2.9</ecNumber>
    </recommendedName>
</protein>
<dbReference type="STRING" id="36849.OXPF_12120"/>
<dbReference type="PANTHER" id="PTHR42788:SF13">
    <property type="entry name" value="ALIPHATIC SULFONATES IMPORT ATP-BINDING PROTEIN SSUB"/>
    <property type="match status" value="1"/>
</dbReference>
<dbReference type="PROSITE" id="PS00211">
    <property type="entry name" value="ABC_TRANSPORTER_1"/>
    <property type="match status" value="1"/>
</dbReference>
<dbReference type="Gene3D" id="3.40.50.300">
    <property type="entry name" value="P-loop containing nucleotide triphosphate hydrolases"/>
    <property type="match status" value="1"/>
</dbReference>
<reference evidence="6 7" key="1">
    <citation type="submission" date="2015-09" db="EMBL/GenBank/DDBJ databases">
        <title>Genome sequence of Oxobacter pfennigii DSM 3222.</title>
        <authorList>
            <person name="Poehlein A."/>
            <person name="Bengelsdorf F.R."/>
            <person name="Schiel-Bengelsdorf B."/>
            <person name="Duerre P."/>
            <person name="Daniel R."/>
        </authorList>
    </citation>
    <scope>NUCLEOTIDE SEQUENCE [LARGE SCALE GENOMIC DNA]</scope>
    <source>
        <strain evidence="6 7">DSM 3222</strain>
    </source>
</reference>
<dbReference type="AlphaFoldDB" id="A0A0P8WRV9"/>
<dbReference type="Proteomes" id="UP000050326">
    <property type="component" value="Unassembled WGS sequence"/>
</dbReference>
<evidence type="ECO:0000256" key="1">
    <source>
        <dbReference type="ARBA" id="ARBA00022448"/>
    </source>
</evidence>